<dbReference type="GO" id="GO:0003676">
    <property type="term" value="F:nucleic acid binding"/>
    <property type="evidence" value="ECO:0007669"/>
    <property type="project" value="InterPro"/>
</dbReference>
<dbReference type="Gene3D" id="3.30.420.10">
    <property type="entry name" value="Ribonuclease H-like superfamily/Ribonuclease H"/>
    <property type="match status" value="1"/>
</dbReference>
<gene>
    <name evidence="2" type="ORF">Sradi_3308900</name>
</gene>
<protein>
    <submittedName>
        <fullName evidence="2">Transposon Ty3-I Gag-Pol polyprotein</fullName>
    </submittedName>
</protein>
<comment type="caution">
    <text evidence="2">The sequence shown here is derived from an EMBL/GenBank/DDBJ whole genome shotgun (WGS) entry which is preliminary data.</text>
</comment>
<reference evidence="2" key="1">
    <citation type="submission" date="2020-06" db="EMBL/GenBank/DDBJ databases">
        <authorList>
            <person name="Li T."/>
            <person name="Hu X."/>
            <person name="Zhang T."/>
            <person name="Song X."/>
            <person name="Zhang H."/>
            <person name="Dai N."/>
            <person name="Sheng W."/>
            <person name="Hou X."/>
            <person name="Wei L."/>
        </authorList>
    </citation>
    <scope>NUCLEOTIDE SEQUENCE</scope>
    <source>
        <strain evidence="2">G02</strain>
        <tissue evidence="2">Leaf</tissue>
    </source>
</reference>
<feature type="domain" description="Integrase catalytic" evidence="1">
    <location>
        <begin position="94"/>
        <end position="260"/>
    </location>
</feature>
<name>A0AAW2R125_SESRA</name>
<dbReference type="PANTHER" id="PTHR45835:SF99">
    <property type="entry name" value="CHROMO DOMAIN-CONTAINING PROTEIN-RELATED"/>
    <property type="match status" value="1"/>
</dbReference>
<dbReference type="AlphaFoldDB" id="A0AAW2R125"/>
<reference evidence="2" key="2">
    <citation type="journal article" date="2024" name="Plant">
        <title>Genomic evolution and insights into agronomic trait innovations of Sesamum species.</title>
        <authorList>
            <person name="Miao H."/>
            <person name="Wang L."/>
            <person name="Qu L."/>
            <person name="Liu H."/>
            <person name="Sun Y."/>
            <person name="Le M."/>
            <person name="Wang Q."/>
            <person name="Wei S."/>
            <person name="Zheng Y."/>
            <person name="Lin W."/>
            <person name="Duan Y."/>
            <person name="Cao H."/>
            <person name="Xiong S."/>
            <person name="Wang X."/>
            <person name="Wei L."/>
            <person name="Li C."/>
            <person name="Ma Q."/>
            <person name="Ju M."/>
            <person name="Zhao R."/>
            <person name="Li G."/>
            <person name="Mu C."/>
            <person name="Tian Q."/>
            <person name="Mei H."/>
            <person name="Zhang T."/>
            <person name="Gao T."/>
            <person name="Zhang H."/>
        </authorList>
    </citation>
    <scope>NUCLEOTIDE SEQUENCE</scope>
    <source>
        <strain evidence="2">G02</strain>
    </source>
</reference>
<organism evidence="2">
    <name type="scientific">Sesamum radiatum</name>
    <name type="common">Black benniseed</name>
    <dbReference type="NCBI Taxonomy" id="300843"/>
    <lineage>
        <taxon>Eukaryota</taxon>
        <taxon>Viridiplantae</taxon>
        <taxon>Streptophyta</taxon>
        <taxon>Embryophyta</taxon>
        <taxon>Tracheophyta</taxon>
        <taxon>Spermatophyta</taxon>
        <taxon>Magnoliopsida</taxon>
        <taxon>eudicotyledons</taxon>
        <taxon>Gunneridae</taxon>
        <taxon>Pentapetalae</taxon>
        <taxon>asterids</taxon>
        <taxon>lamiids</taxon>
        <taxon>Lamiales</taxon>
        <taxon>Pedaliaceae</taxon>
        <taxon>Sesamum</taxon>
    </lineage>
</organism>
<dbReference type="PANTHER" id="PTHR45835">
    <property type="entry name" value="YALI0A06105P"/>
    <property type="match status" value="1"/>
</dbReference>
<dbReference type="GO" id="GO:0015074">
    <property type="term" value="P:DNA integration"/>
    <property type="evidence" value="ECO:0007669"/>
    <property type="project" value="InterPro"/>
</dbReference>
<evidence type="ECO:0000313" key="2">
    <source>
        <dbReference type="EMBL" id="KAL0373932.1"/>
    </source>
</evidence>
<dbReference type="InterPro" id="IPR036397">
    <property type="entry name" value="RNaseH_sf"/>
</dbReference>
<dbReference type="InterPro" id="IPR001584">
    <property type="entry name" value="Integrase_cat-core"/>
</dbReference>
<dbReference type="InterPro" id="IPR041588">
    <property type="entry name" value="Integrase_H2C2"/>
</dbReference>
<dbReference type="EMBL" id="JACGWJ010000014">
    <property type="protein sequence ID" value="KAL0373932.1"/>
    <property type="molecule type" value="Genomic_DNA"/>
</dbReference>
<proteinExistence type="predicted"/>
<accession>A0AAW2R125</accession>
<evidence type="ECO:0000259" key="1">
    <source>
        <dbReference type="PROSITE" id="PS50994"/>
    </source>
</evidence>
<dbReference type="InterPro" id="IPR012337">
    <property type="entry name" value="RNaseH-like_sf"/>
</dbReference>
<dbReference type="PROSITE" id="PS50994">
    <property type="entry name" value="INTEGRASE"/>
    <property type="match status" value="1"/>
</dbReference>
<dbReference type="Pfam" id="PF17921">
    <property type="entry name" value="Integrase_H2C2"/>
    <property type="match status" value="1"/>
</dbReference>
<dbReference type="SUPFAM" id="SSF53098">
    <property type="entry name" value="Ribonuclease H-like"/>
    <property type="match status" value="1"/>
</dbReference>
<sequence length="292" mass="33428">MLAKQLEALELEVVESTEVILATLMTQTPIHERIKTTQDSDAELGIIKEKVKRGLAPEFQVGDDGTLYLKGRLCVPSCRDLRRDILMEAHNSKFSNHPGSTKMYRDLKRNFWWSGLPHTRQGHDSIWVIVDRLTKCAHFIPLHTTYTLDKLVTIYIEDIVRLHGIPGSIVPDRDPRFTSRFWNIFQQAMGTKVKLSTAYHPQTDGQTERTIPTLEDMLRACILDFKGNWGDYVTLIEFSYKNSYHSSIGMAPYEALYGRKCISPLCWDEVGEKTITGLELVQLTIEKVAITR</sequence>